<name>A0A512H7E2_9PROT</name>
<evidence type="ECO:0000313" key="1">
    <source>
        <dbReference type="EMBL" id="GEO81300.1"/>
    </source>
</evidence>
<proteinExistence type="predicted"/>
<dbReference type="EMBL" id="BJZO01000033">
    <property type="protein sequence ID" value="GEO81300.1"/>
    <property type="molecule type" value="Genomic_DNA"/>
</dbReference>
<sequence>MICDQDLPGGDISFSIRSVRQGELGENPFSVMVALSGLPQHHKVHSLVNAGVDDLISLPVAPQALVTRILGLVNRRRPFVVTSDYTGPDRRRVSRHHPSAPGLLLDVPNTLRLKAAGQYDQGLALRAIATMRAVVDQRRKARHAERVVQTAVSLLPQLRAGYLTDEERAQVRRVALLAGDVGRHHAAGPDTMAANLCATLCDVTDRLDDATPQAQDVQTFEKLVVAFDRLFNGGGETPMTAALATAVRQSSDPA</sequence>
<keyword evidence="2" id="KW-1185">Reference proteome</keyword>
<reference evidence="1 2" key="1">
    <citation type="submission" date="2019-07" db="EMBL/GenBank/DDBJ databases">
        <title>Whole genome shotgun sequence of Rhodospirillum oryzae NBRC 107573.</title>
        <authorList>
            <person name="Hosoyama A."/>
            <person name="Uohara A."/>
            <person name="Ohji S."/>
            <person name="Ichikawa N."/>
        </authorList>
    </citation>
    <scope>NUCLEOTIDE SEQUENCE [LARGE SCALE GENOMIC DNA]</scope>
    <source>
        <strain evidence="1 2">NBRC 107573</strain>
    </source>
</reference>
<evidence type="ECO:0008006" key="3">
    <source>
        <dbReference type="Google" id="ProtNLM"/>
    </source>
</evidence>
<gene>
    <name evidence="1" type="ORF">ROR02_14310</name>
</gene>
<dbReference type="InterPro" id="IPR011006">
    <property type="entry name" value="CheY-like_superfamily"/>
</dbReference>
<protein>
    <recommendedName>
        <fullName evidence="3">Response regulatory domain-containing protein</fullName>
    </recommendedName>
</protein>
<dbReference type="SUPFAM" id="SSF52172">
    <property type="entry name" value="CheY-like"/>
    <property type="match status" value="1"/>
</dbReference>
<organism evidence="1 2">
    <name type="scientific">Pararhodospirillum oryzae</name>
    <dbReference type="NCBI Taxonomy" id="478448"/>
    <lineage>
        <taxon>Bacteria</taxon>
        <taxon>Pseudomonadati</taxon>
        <taxon>Pseudomonadota</taxon>
        <taxon>Alphaproteobacteria</taxon>
        <taxon>Rhodospirillales</taxon>
        <taxon>Rhodospirillaceae</taxon>
        <taxon>Pararhodospirillum</taxon>
    </lineage>
</organism>
<accession>A0A512H7E2</accession>
<evidence type="ECO:0000313" key="2">
    <source>
        <dbReference type="Proteomes" id="UP000321567"/>
    </source>
</evidence>
<dbReference type="AlphaFoldDB" id="A0A512H7E2"/>
<dbReference type="Proteomes" id="UP000321567">
    <property type="component" value="Unassembled WGS sequence"/>
</dbReference>
<comment type="caution">
    <text evidence="1">The sequence shown here is derived from an EMBL/GenBank/DDBJ whole genome shotgun (WGS) entry which is preliminary data.</text>
</comment>